<proteinExistence type="predicted"/>
<organism evidence="1 2">
    <name type="scientific">Corchorus capsularis</name>
    <name type="common">Jute</name>
    <dbReference type="NCBI Taxonomy" id="210143"/>
    <lineage>
        <taxon>Eukaryota</taxon>
        <taxon>Viridiplantae</taxon>
        <taxon>Streptophyta</taxon>
        <taxon>Embryophyta</taxon>
        <taxon>Tracheophyta</taxon>
        <taxon>Spermatophyta</taxon>
        <taxon>Magnoliopsida</taxon>
        <taxon>eudicotyledons</taxon>
        <taxon>Gunneridae</taxon>
        <taxon>Pentapetalae</taxon>
        <taxon>rosids</taxon>
        <taxon>malvids</taxon>
        <taxon>Malvales</taxon>
        <taxon>Malvaceae</taxon>
        <taxon>Grewioideae</taxon>
        <taxon>Apeibeae</taxon>
        <taxon>Corchorus</taxon>
    </lineage>
</organism>
<comment type="caution">
    <text evidence="1">The sequence shown here is derived from an EMBL/GenBank/DDBJ whole genome shotgun (WGS) entry which is preliminary data.</text>
</comment>
<dbReference type="EMBL" id="AWWV01003762">
    <property type="protein sequence ID" value="OMP08433.1"/>
    <property type="molecule type" value="Genomic_DNA"/>
</dbReference>
<dbReference type="Proteomes" id="UP000188268">
    <property type="component" value="Unassembled WGS sequence"/>
</dbReference>
<protein>
    <submittedName>
        <fullName evidence="1">Uncharacterized protein</fullName>
    </submittedName>
</protein>
<name>A0A1R3KMW0_COCAP</name>
<sequence length="19" mass="2087">MAQCSMTTQLHTGPRLIQA</sequence>
<evidence type="ECO:0000313" key="2">
    <source>
        <dbReference type="Proteomes" id="UP000188268"/>
    </source>
</evidence>
<accession>A0A1R3KMW0</accession>
<evidence type="ECO:0000313" key="1">
    <source>
        <dbReference type="EMBL" id="OMP08433.1"/>
    </source>
</evidence>
<gene>
    <name evidence="1" type="ORF">CCACVL1_01111</name>
</gene>
<keyword evidence="2" id="KW-1185">Reference proteome</keyword>
<reference evidence="1 2" key="1">
    <citation type="submission" date="2013-09" db="EMBL/GenBank/DDBJ databases">
        <title>Corchorus capsularis genome sequencing.</title>
        <authorList>
            <person name="Alam M."/>
            <person name="Haque M.S."/>
            <person name="Islam M.S."/>
            <person name="Emdad E.M."/>
            <person name="Islam M.M."/>
            <person name="Ahmed B."/>
            <person name="Halim A."/>
            <person name="Hossen Q.M.M."/>
            <person name="Hossain M.Z."/>
            <person name="Ahmed R."/>
            <person name="Khan M.M."/>
            <person name="Islam R."/>
            <person name="Rashid M.M."/>
            <person name="Khan S.A."/>
            <person name="Rahman M.S."/>
            <person name="Alam M."/>
        </authorList>
    </citation>
    <scope>NUCLEOTIDE SEQUENCE [LARGE SCALE GENOMIC DNA]</scope>
    <source>
        <strain evidence="2">cv. CVL-1</strain>
        <tissue evidence="1">Whole seedling</tissue>
    </source>
</reference>
<dbReference type="AlphaFoldDB" id="A0A1R3KMW0"/>